<feature type="region of interest" description="Disordered" evidence="1">
    <location>
        <begin position="723"/>
        <end position="757"/>
    </location>
</feature>
<dbReference type="InterPro" id="IPR041677">
    <property type="entry name" value="DNA2/NAM7_AAA_11"/>
</dbReference>
<accession>A0A1V8SBI7</accession>
<keyword evidence="4" id="KW-1185">Reference proteome</keyword>
<dbReference type="InterPro" id="IPR045055">
    <property type="entry name" value="DNA2/NAM7-like"/>
</dbReference>
<sequence>MSSFGMPSSSNAFGKRPAPSRNSFAPLDGARVPDEVEDDNDGLIEDGAEDDDDFVLDNEGDLAPNKSASTGIVGKPATLFDKYPLAKLTEAPGPWYGTGLDERDAMFVPHIKYVTERYDGRDFPAPSTFRQTIDIQGKAAPKDLSTAATAIVQFPIYTDNDGNTTSFGSFGGDWWIQIDPVMHSQRPALRLRIKGGDGVGDCWTFLYPDCVRRDAAGSIKNNFNILGGTKAGTDNVGNEEVLKARRGNNLVEYRMQRWTADDVIPGIGLATDFPRWVGISEDDIDAIADQGQNTGAGPGYEDLSNRDKLIWCLQACADIRIFRQWPDRNWTPLDNLQDWMHGVFQLNARLGYFWFYRLQDRHGALRLEDFDFKSYIQPRWLATQARLEFTTDDNNKQSLSLSPVKVNGFVPNAKQNSKMASNFVYPDSATLVFEYIAGLERNQAHQEFAIAAPFANLDFSIKADVRCHDTEQGVYFLALKNGESKVLKADSSLRPKKGCRVEINVRKYDGNDHPSNYVLLKGQISADFFGTGADVNCVVEGKPDLAPGTYAVSVEMKSDPTPCNCQKAALIELLYGCQDRKQGPDFNQALLQAPATRGLVTNSLALELAASPGTLETILATLKKRRNLNDMQFAAAKHALTGKKGITLLVGPPGAGKTETAAAIAEAHYMSGKNLNKRRPILYVASSNYAVQQGLIKLKSHMDTNGKIYTPHVVHYKGSFLSKPKERKKKEADTTMIDIDNESEFGSDDDDDGEEDDADVDAVARLAIAQEKASKRAEEKIAARQRRRERRELGWDMANAAMRKSVDDSNENSFYLKRHNWIASVATLANHSMQKNAVNYLDLLKKKEERSFPKNDMNARFKELRALEWELSAYYFENVVDIVFCTSNTAARGMLRTLGKFKVIIQDEAALTAIPDAATPLASFIDRCYSASVFH</sequence>
<dbReference type="SMART" id="SM00382">
    <property type="entry name" value="AAA"/>
    <property type="match status" value="1"/>
</dbReference>
<feature type="domain" description="AAA+ ATPase" evidence="2">
    <location>
        <begin position="643"/>
        <end position="911"/>
    </location>
</feature>
<gene>
    <name evidence="3" type="ORF">B0A48_17619</name>
</gene>
<evidence type="ECO:0000313" key="3">
    <source>
        <dbReference type="EMBL" id="OQN96367.1"/>
    </source>
</evidence>
<evidence type="ECO:0000256" key="1">
    <source>
        <dbReference type="SAM" id="MobiDB-lite"/>
    </source>
</evidence>
<proteinExistence type="predicted"/>
<feature type="compositionally biased region" description="Polar residues" evidence="1">
    <location>
        <begin position="1"/>
        <end position="12"/>
    </location>
</feature>
<dbReference type="AlphaFoldDB" id="A0A1V8SBI7"/>
<dbReference type="PANTHER" id="PTHR10887">
    <property type="entry name" value="DNA2/NAM7 HELICASE FAMILY"/>
    <property type="match status" value="1"/>
</dbReference>
<dbReference type="GO" id="GO:0004386">
    <property type="term" value="F:helicase activity"/>
    <property type="evidence" value="ECO:0007669"/>
    <property type="project" value="InterPro"/>
</dbReference>
<evidence type="ECO:0000313" key="4">
    <source>
        <dbReference type="Proteomes" id="UP000192596"/>
    </source>
</evidence>
<protein>
    <recommendedName>
        <fullName evidence="2">AAA+ ATPase domain-containing protein</fullName>
    </recommendedName>
</protein>
<dbReference type="InParanoid" id="A0A1V8SBI7"/>
<name>A0A1V8SBI7_9PEZI</name>
<comment type="caution">
    <text evidence="3">The sequence shown here is derived from an EMBL/GenBank/DDBJ whole genome shotgun (WGS) entry which is preliminary data.</text>
</comment>
<dbReference type="InterPro" id="IPR003593">
    <property type="entry name" value="AAA+_ATPase"/>
</dbReference>
<dbReference type="STRING" id="1507870.A0A1V8SBI7"/>
<dbReference type="SUPFAM" id="SSF52540">
    <property type="entry name" value="P-loop containing nucleoside triphosphate hydrolases"/>
    <property type="match status" value="1"/>
</dbReference>
<reference evidence="4" key="1">
    <citation type="submission" date="2017-03" db="EMBL/GenBank/DDBJ databases">
        <title>Genomes of endolithic fungi from Antarctica.</title>
        <authorList>
            <person name="Coleine C."/>
            <person name="Masonjones S."/>
            <person name="Stajich J.E."/>
        </authorList>
    </citation>
    <scope>NUCLEOTIDE SEQUENCE [LARGE SCALE GENOMIC DNA]</scope>
    <source>
        <strain evidence="4">CCFEE 5527</strain>
    </source>
</reference>
<dbReference type="InterPro" id="IPR027417">
    <property type="entry name" value="P-loop_NTPase"/>
</dbReference>
<dbReference type="Gene3D" id="3.40.50.300">
    <property type="entry name" value="P-loop containing nucleotide triphosphate hydrolases"/>
    <property type="match status" value="1"/>
</dbReference>
<feature type="compositionally biased region" description="Acidic residues" evidence="1">
    <location>
        <begin position="739"/>
        <end position="757"/>
    </location>
</feature>
<feature type="compositionally biased region" description="Acidic residues" evidence="1">
    <location>
        <begin position="35"/>
        <end position="60"/>
    </location>
</feature>
<dbReference type="Proteomes" id="UP000192596">
    <property type="component" value="Unassembled WGS sequence"/>
</dbReference>
<dbReference type="PANTHER" id="PTHR10887:SF495">
    <property type="entry name" value="HELICASE SENATAXIN ISOFORM X1-RELATED"/>
    <property type="match status" value="1"/>
</dbReference>
<organism evidence="3 4">
    <name type="scientific">Cryoendolithus antarcticus</name>
    <dbReference type="NCBI Taxonomy" id="1507870"/>
    <lineage>
        <taxon>Eukaryota</taxon>
        <taxon>Fungi</taxon>
        <taxon>Dikarya</taxon>
        <taxon>Ascomycota</taxon>
        <taxon>Pezizomycotina</taxon>
        <taxon>Dothideomycetes</taxon>
        <taxon>Dothideomycetidae</taxon>
        <taxon>Cladosporiales</taxon>
        <taxon>Cladosporiaceae</taxon>
        <taxon>Cryoendolithus</taxon>
    </lineage>
</organism>
<evidence type="ECO:0000259" key="2">
    <source>
        <dbReference type="SMART" id="SM00382"/>
    </source>
</evidence>
<dbReference type="Pfam" id="PF13086">
    <property type="entry name" value="AAA_11"/>
    <property type="match status" value="1"/>
</dbReference>
<feature type="region of interest" description="Disordered" evidence="1">
    <location>
        <begin position="1"/>
        <end position="69"/>
    </location>
</feature>
<dbReference type="OrthoDB" id="3946766at2759"/>
<dbReference type="EMBL" id="NAJO01000067">
    <property type="protein sequence ID" value="OQN96367.1"/>
    <property type="molecule type" value="Genomic_DNA"/>
</dbReference>